<dbReference type="Pfam" id="PF13540">
    <property type="entry name" value="RCC1_2"/>
    <property type="match status" value="1"/>
</dbReference>
<accession>A0A4Y7RGC1</accession>
<organism evidence="5 6">
    <name type="scientific">Pelotomaculum schinkii</name>
    <dbReference type="NCBI Taxonomy" id="78350"/>
    <lineage>
        <taxon>Bacteria</taxon>
        <taxon>Bacillati</taxon>
        <taxon>Bacillota</taxon>
        <taxon>Clostridia</taxon>
        <taxon>Eubacteriales</taxon>
        <taxon>Desulfotomaculaceae</taxon>
        <taxon>Pelotomaculum</taxon>
    </lineage>
</organism>
<dbReference type="Pfam" id="PF13287">
    <property type="entry name" value="Fn3_assoc"/>
    <property type="match status" value="2"/>
</dbReference>
<protein>
    <submittedName>
        <fullName evidence="5">Regulator of chromosome condensation (RCC1) repeat protein</fullName>
    </submittedName>
</protein>
<dbReference type="PROSITE" id="PS00626">
    <property type="entry name" value="RCC1_2"/>
    <property type="match status" value="2"/>
</dbReference>
<dbReference type="Gene3D" id="2.130.10.30">
    <property type="entry name" value="Regulator of chromosome condensation 1/beta-lactamase-inhibitor protein II"/>
    <property type="match status" value="2"/>
</dbReference>
<feature type="domain" description="Heme-binding protein Shr-like Hb-interacting" evidence="3">
    <location>
        <begin position="704"/>
        <end position="777"/>
    </location>
</feature>
<reference evidence="5 6" key="1">
    <citation type="journal article" date="2018" name="Environ. Microbiol.">
        <title>Novel energy conservation strategies and behaviour of Pelotomaculum schinkii driving syntrophic propionate catabolism.</title>
        <authorList>
            <person name="Hidalgo-Ahumada C.A.P."/>
            <person name="Nobu M.K."/>
            <person name="Narihiro T."/>
            <person name="Tamaki H."/>
            <person name="Liu W.T."/>
            <person name="Kamagata Y."/>
            <person name="Stams A.J.M."/>
            <person name="Imachi H."/>
            <person name="Sousa D.Z."/>
        </authorList>
    </citation>
    <scope>NUCLEOTIDE SEQUENCE [LARGE SCALE GENOMIC DNA]</scope>
    <source>
        <strain evidence="5 6">HH</strain>
    </source>
</reference>
<evidence type="ECO:0000313" key="5">
    <source>
        <dbReference type="EMBL" id="TEB08065.1"/>
    </source>
</evidence>
<feature type="domain" description="Heme-binding protein Shr-like Hb-interacting" evidence="3">
    <location>
        <begin position="1128"/>
        <end position="1208"/>
    </location>
</feature>
<dbReference type="PANTHER" id="PTHR22870:SF408">
    <property type="entry name" value="OS09G0560450 PROTEIN"/>
    <property type="match status" value="1"/>
</dbReference>
<dbReference type="PRINTS" id="PR00633">
    <property type="entry name" value="RCCNDNSATION"/>
</dbReference>
<dbReference type="InterPro" id="IPR011432">
    <property type="entry name" value="Shr-like_HID"/>
</dbReference>
<keyword evidence="6" id="KW-1185">Reference proteome</keyword>
<evidence type="ECO:0000256" key="2">
    <source>
        <dbReference type="SAM" id="SignalP"/>
    </source>
</evidence>
<feature type="domain" description="Heme-binding protein Shr-like Hb-interacting" evidence="3">
    <location>
        <begin position="787"/>
        <end position="867"/>
    </location>
</feature>
<gene>
    <name evidence="5" type="ORF">Psch_01620</name>
</gene>
<dbReference type="RefSeq" id="WP_190239812.1">
    <property type="nucleotide sequence ID" value="NZ_QFGA01000001.1"/>
</dbReference>
<dbReference type="InterPro" id="IPR000408">
    <property type="entry name" value="Reg_chr_condens"/>
</dbReference>
<evidence type="ECO:0000256" key="1">
    <source>
        <dbReference type="ARBA" id="ARBA00022737"/>
    </source>
</evidence>
<dbReference type="Proteomes" id="UP000298324">
    <property type="component" value="Unassembled WGS sequence"/>
</dbReference>
<keyword evidence="1" id="KW-0677">Repeat</keyword>
<keyword evidence="2" id="KW-0732">Signal</keyword>
<evidence type="ECO:0000313" key="6">
    <source>
        <dbReference type="Proteomes" id="UP000298324"/>
    </source>
</evidence>
<dbReference type="Pfam" id="PF00415">
    <property type="entry name" value="RCC1"/>
    <property type="match status" value="1"/>
</dbReference>
<dbReference type="PANTHER" id="PTHR22870">
    <property type="entry name" value="REGULATOR OF CHROMOSOME CONDENSATION"/>
    <property type="match status" value="1"/>
</dbReference>
<evidence type="ECO:0000259" key="4">
    <source>
        <dbReference type="Pfam" id="PF25390"/>
    </source>
</evidence>
<sequence>MRIRSSWVFKLFLTVFSVLLLAGTVSLMAPADALAAGGDIIISGPGLNGPVPVTITQNQLRGTESVSEGVYLQQQDVIYSTINTWPTKSWYRGQGVKLTDLLDLAGGLKPEATQIRFTSGDNFRVTFTVEELLNAPRYRFPNFMSSGLPGHLPGDPSGKVLVDTIIAHRSFSAQSYNDILVADNFSRSDANHLLYGQRAVTQQTNARFAKLVVKIEVLTDPVPKWDNPTVNPAPGEVPAGTMVEMHSPFDDEDKVHYTLDGSDPTIDSPMYNWIAMRWWSSRSDDLDEINHKIGPLNSDTTIKAVVIGPGRSDSEIVTKEYLVPFGSAGAGDMVYVAGKDRHTVAIKNDGTVWAWGDGAQGKLGDGSTETKYTPVQVSSLTEVTAAAPGYNHTLALKDDGTVWAWGYNLYGQLGNGVSGTSGTRTVPEQVYGLTGVQAIAAGDGFSLALKNDGTVWAWGKNSYGQLGIGAGGSRTVAEQVYGLTDVQAIAAGKEHALALKNDGTVWAWGKNSEGQLGDGTQTNSNKPVQATGLTGVFKAIAAGSGFSLAIKEDGTVWGWGFASSGQLGNKDLDLTKIMRSLVPVQASDLTDVKAITAGDNHTMALQTDGSLWVWGNNSQGQLGNGKMGYDNGSKVPIKLYGPEAGIAMLNAGSNYSQALKTDGTAWAWGNNSKGKLGDGTTSERLVPTQVKRAPVTLTPAAGVIAPGEALDLTFADFAGWRESITSVIVGNKSLTEFDYTVGEGKITIAAGVLSAAGEFDITFKAAGYADSVVTMQVQGQPEAPPVLAADTTDNKAGNSIDLTFTDDAAWRAAITGITVNGSALTSDQYTVTEGNINITADVFTAAEDYEITVSATGYNDATVTQTIGAAEALAITITGDGVPAAVELTLSQVLALPEVSHSYSAINNYPAEDNGFVDVKGVKLQDILDLAQIKGEAKLITIKASDGLTKTFTRDELLAQPRYYFPGLMEGSSNGKVLVPAILSTDTLESNGLRLIMGQRAVTEQNKPWFVKKVNEIIVFTEQPLKWDNVTADVAEGVVAPGTEVTLGHTAFDGVKIYYTLDGSTPDVNSNMYNKSASYYQPELNVPIKITADTTIKAIAIGPGRADSDVVSFTYTVDTGGEPAAPVLKADTSDNTVGQAVDITFTDDADWRSAITEITVDGATLADGKYTVSAGVITIAADVFTEAKDYTVVVKAAGYEDAAVVQTIEETSGPNPVYTVTPEADDAYTAGTTQEGINTMTVNDGVTGFKYFTVNIAPVVSHSGNETVIFTHFRNGSQLGLNATRADFDQVEIAQAGFNVQSGDVIKAYIVDNLTNAIDLNPIILQ</sequence>
<dbReference type="PROSITE" id="PS50012">
    <property type="entry name" value="RCC1_3"/>
    <property type="match status" value="7"/>
</dbReference>
<feature type="domain" description="RCC1-like" evidence="4">
    <location>
        <begin position="331"/>
        <end position="571"/>
    </location>
</feature>
<dbReference type="InterPro" id="IPR026876">
    <property type="entry name" value="Fn3_assoc_repeat"/>
</dbReference>
<dbReference type="SUPFAM" id="SSF50985">
    <property type="entry name" value="RCC1/BLIP-II"/>
    <property type="match status" value="1"/>
</dbReference>
<dbReference type="Pfam" id="PF25390">
    <property type="entry name" value="WD40_RLD"/>
    <property type="match status" value="1"/>
</dbReference>
<comment type="caution">
    <text evidence="5">The sequence shown here is derived from an EMBL/GenBank/DDBJ whole genome shotgun (WGS) entry which is preliminary data.</text>
</comment>
<dbReference type="Pfam" id="PF07550">
    <property type="entry name" value="Shr-like_HID"/>
    <property type="match status" value="3"/>
</dbReference>
<dbReference type="InterPro" id="IPR009091">
    <property type="entry name" value="RCC1/BLIP-II"/>
</dbReference>
<dbReference type="EMBL" id="QFGA01000001">
    <property type="protein sequence ID" value="TEB08065.1"/>
    <property type="molecule type" value="Genomic_DNA"/>
</dbReference>
<feature type="signal peptide" evidence="2">
    <location>
        <begin position="1"/>
        <end position="35"/>
    </location>
</feature>
<dbReference type="InterPro" id="IPR058923">
    <property type="entry name" value="RCC1-like_dom"/>
</dbReference>
<dbReference type="InterPro" id="IPR051210">
    <property type="entry name" value="Ub_ligase/GEF_domain"/>
</dbReference>
<feature type="chain" id="PRO_5021356917" evidence="2">
    <location>
        <begin position="36"/>
        <end position="1326"/>
    </location>
</feature>
<evidence type="ECO:0000259" key="3">
    <source>
        <dbReference type="Pfam" id="PF07550"/>
    </source>
</evidence>
<proteinExistence type="predicted"/>
<name>A0A4Y7RGC1_9FIRM</name>